<evidence type="ECO:0000313" key="11">
    <source>
        <dbReference type="Proteomes" id="UP001348817"/>
    </source>
</evidence>
<dbReference type="PROSITE" id="PS00445">
    <property type="entry name" value="FGGY_KINASES_2"/>
    <property type="match status" value="1"/>
</dbReference>
<dbReference type="Pfam" id="PF02782">
    <property type="entry name" value="FGGY_C"/>
    <property type="match status" value="1"/>
</dbReference>
<keyword evidence="6" id="KW-0119">Carbohydrate metabolism</keyword>
<dbReference type="GO" id="GO:0019150">
    <property type="term" value="F:D-ribulokinase activity"/>
    <property type="evidence" value="ECO:0007669"/>
    <property type="project" value="TreeGrafter"/>
</dbReference>
<comment type="similarity">
    <text evidence="7">Belongs to the FGGY kinase family.</text>
</comment>
<proteinExistence type="inferred from homology"/>
<gene>
    <name evidence="10" type="primary">araB</name>
    <name evidence="10" type="ORF">FUAX_34380</name>
</gene>
<evidence type="ECO:0000256" key="6">
    <source>
        <dbReference type="ARBA" id="ARBA00023277"/>
    </source>
</evidence>
<dbReference type="EMBL" id="AP025314">
    <property type="protein sequence ID" value="BDD11006.1"/>
    <property type="molecule type" value="Genomic_DNA"/>
</dbReference>
<keyword evidence="5" id="KW-0054">Arabinose catabolism</keyword>
<evidence type="ECO:0000256" key="4">
    <source>
        <dbReference type="ARBA" id="ARBA00022840"/>
    </source>
</evidence>
<dbReference type="SUPFAM" id="SSF53067">
    <property type="entry name" value="Actin-like ATPase domain"/>
    <property type="match status" value="2"/>
</dbReference>
<evidence type="ECO:0000256" key="3">
    <source>
        <dbReference type="ARBA" id="ARBA00022777"/>
    </source>
</evidence>
<organism evidence="10 11">
    <name type="scientific">Fulvitalea axinellae</name>
    <dbReference type="NCBI Taxonomy" id="1182444"/>
    <lineage>
        <taxon>Bacteria</taxon>
        <taxon>Pseudomonadati</taxon>
        <taxon>Bacteroidota</taxon>
        <taxon>Cytophagia</taxon>
        <taxon>Cytophagales</taxon>
        <taxon>Persicobacteraceae</taxon>
        <taxon>Fulvitalea</taxon>
    </lineage>
</organism>
<evidence type="ECO:0000259" key="9">
    <source>
        <dbReference type="Pfam" id="PF02782"/>
    </source>
</evidence>
<dbReference type="PANTHER" id="PTHR43435">
    <property type="entry name" value="RIBULOKINASE"/>
    <property type="match status" value="1"/>
</dbReference>
<keyword evidence="4" id="KW-0067">ATP-binding</keyword>
<dbReference type="Pfam" id="PF00370">
    <property type="entry name" value="FGGY_N"/>
    <property type="match status" value="1"/>
</dbReference>
<sequence length="559" mass="59943">MRKSYAIGVDFGSTTARALLLDISEGTELFVATKEYPKGVIASSADPHLARQDPDDYLLCLETVLGEIAKKAKAEGIDLNNIVGIGTATTGSTPIPVDENLAPLSRQERFKDNPNALAWMWKDHTASEEAKAITEYGKQNFPGFLKICGNAYSSEWFFSKIWKCAKEDSEVFEAASTWLEFSDFVPAALAGITTDSVLKRNICGAGFKAMFDASLGGYPRSDFWNGLAPVLSGLADSLPKEVYDVSENVGGLCADWAERTGLPEGIPVAVGLLDAHAGAIGSGISEGAMVKIIGTSTCDILVQSSEERLEVPGISGVVPDSVIPGLTGLEAGQSAVGDVLDWYIRCHHNGDASAHGELTERASKCKAGESGLLALDWHNGNRNVLTDPDLSGLLIGMTLRTESHEIYRALIEATAFGALRIVKQLEANGVTVDRVINCGGIAHKNPLFMQIYADVMNRPMLVAEAKEAVALGCALIGASIGQSEEYFRDLRDKTCQLGAVVYNPNSASVQVYAQLYRIYEELHDGFGVEGGSSDFYGVMKELSVIRKNSKKIALEAEAL</sequence>
<dbReference type="CDD" id="cd07781">
    <property type="entry name" value="ASKHA_NBD_FGGY_L-RBK"/>
    <property type="match status" value="1"/>
</dbReference>
<keyword evidence="2" id="KW-0547">Nucleotide-binding</keyword>
<dbReference type="InterPro" id="IPR018484">
    <property type="entry name" value="FGGY_N"/>
</dbReference>
<evidence type="ECO:0000313" key="10">
    <source>
        <dbReference type="EMBL" id="BDD11006.1"/>
    </source>
</evidence>
<evidence type="ECO:0000256" key="5">
    <source>
        <dbReference type="ARBA" id="ARBA00022935"/>
    </source>
</evidence>
<dbReference type="KEGG" id="fax:FUAX_34380"/>
<dbReference type="PANTHER" id="PTHR43435:SF4">
    <property type="entry name" value="FGGY CARBOHYDRATE KINASE DOMAIN-CONTAINING PROTEIN"/>
    <property type="match status" value="1"/>
</dbReference>
<name>A0AAU9DCW1_9BACT</name>
<accession>A0AAU9DCW1</accession>
<protein>
    <submittedName>
        <fullName evidence="10">Ribulokinase</fullName>
    </submittedName>
</protein>
<dbReference type="InterPro" id="IPR018483">
    <property type="entry name" value="Carb_kinase_FGGY_CS"/>
</dbReference>
<keyword evidence="1 7" id="KW-0808">Transferase</keyword>
<keyword evidence="11" id="KW-1185">Reference proteome</keyword>
<evidence type="ECO:0000256" key="2">
    <source>
        <dbReference type="ARBA" id="ARBA00022741"/>
    </source>
</evidence>
<feature type="domain" description="Carbohydrate kinase FGGY N-terminal" evidence="8">
    <location>
        <begin position="5"/>
        <end position="281"/>
    </location>
</feature>
<evidence type="ECO:0000256" key="7">
    <source>
        <dbReference type="RuleBase" id="RU003733"/>
    </source>
</evidence>
<dbReference type="GO" id="GO:0005737">
    <property type="term" value="C:cytoplasm"/>
    <property type="evidence" value="ECO:0007669"/>
    <property type="project" value="TreeGrafter"/>
</dbReference>
<dbReference type="AlphaFoldDB" id="A0AAU9DCW1"/>
<dbReference type="Gene3D" id="3.30.420.40">
    <property type="match status" value="2"/>
</dbReference>
<dbReference type="InterPro" id="IPR043129">
    <property type="entry name" value="ATPase_NBD"/>
</dbReference>
<feature type="domain" description="Carbohydrate kinase FGGY C-terminal" evidence="9">
    <location>
        <begin position="291"/>
        <end position="478"/>
    </location>
</feature>
<dbReference type="Proteomes" id="UP001348817">
    <property type="component" value="Chromosome"/>
</dbReference>
<dbReference type="InterPro" id="IPR000577">
    <property type="entry name" value="Carb_kinase_FGGY"/>
</dbReference>
<dbReference type="GO" id="GO:0008741">
    <property type="term" value="F:ribulokinase activity"/>
    <property type="evidence" value="ECO:0007669"/>
    <property type="project" value="InterPro"/>
</dbReference>
<evidence type="ECO:0000259" key="8">
    <source>
        <dbReference type="Pfam" id="PF00370"/>
    </source>
</evidence>
<dbReference type="RefSeq" id="WP_338392528.1">
    <property type="nucleotide sequence ID" value="NZ_AP025314.1"/>
</dbReference>
<keyword evidence="3 7" id="KW-0418">Kinase</keyword>
<evidence type="ECO:0000256" key="1">
    <source>
        <dbReference type="ARBA" id="ARBA00022679"/>
    </source>
</evidence>
<dbReference type="InterPro" id="IPR018485">
    <property type="entry name" value="FGGY_C"/>
</dbReference>
<dbReference type="InterPro" id="IPR005929">
    <property type="entry name" value="Ribulokinase"/>
</dbReference>
<dbReference type="PIRSF" id="PIRSF000538">
    <property type="entry name" value="GlpK"/>
    <property type="match status" value="1"/>
</dbReference>
<dbReference type="NCBIfam" id="NF003154">
    <property type="entry name" value="PRK04123.1"/>
    <property type="match status" value="1"/>
</dbReference>
<dbReference type="GO" id="GO:0019569">
    <property type="term" value="P:L-arabinose catabolic process to D-xylulose 5-phosphate"/>
    <property type="evidence" value="ECO:0007669"/>
    <property type="project" value="InterPro"/>
</dbReference>
<dbReference type="GO" id="GO:0005524">
    <property type="term" value="F:ATP binding"/>
    <property type="evidence" value="ECO:0007669"/>
    <property type="project" value="UniProtKB-KW"/>
</dbReference>
<reference evidence="10 11" key="1">
    <citation type="submission" date="2021-12" db="EMBL/GenBank/DDBJ databases">
        <title>Genome sequencing of bacteria with rrn-lacking chromosome and rrn-plasmid.</title>
        <authorList>
            <person name="Anda M."/>
            <person name="Iwasaki W."/>
        </authorList>
    </citation>
    <scope>NUCLEOTIDE SEQUENCE [LARGE SCALE GENOMIC DNA]</scope>
    <source>
        <strain evidence="10 11">DSM 100852</strain>
    </source>
</reference>